<proteinExistence type="predicted"/>
<dbReference type="AlphaFoldDB" id="A0A2H3DQU4"/>
<evidence type="ECO:0000313" key="2">
    <source>
        <dbReference type="Proteomes" id="UP000217790"/>
    </source>
</evidence>
<name>A0A2H3DQU4_ARMGA</name>
<dbReference type="EMBL" id="KZ293655">
    <property type="protein sequence ID" value="PBK93842.1"/>
    <property type="molecule type" value="Genomic_DNA"/>
</dbReference>
<protein>
    <submittedName>
        <fullName evidence="1">Uncharacterized protein</fullName>
    </submittedName>
</protein>
<sequence length="210" mass="23748">MVIYKGSKPTTTLQTHGLSKLLVSKTVIEGGLGKVLNYSELKEGATLELISYNPCSSNGYYQLPTVAATLALEHPFQAWDIYLELAAPELLYLMVSVRSAPTDFYHIEAFFNKLEAPKLNTLAFHIHVLPISDDYSLGKTLLHLEDLATCIIRYYNRLLKVTIHWHSYRDTVTVELYSAAFSASFETKASASHCEMKLLMEKTNYSHEMF</sequence>
<reference evidence="2" key="1">
    <citation type="journal article" date="2017" name="Nat. Ecol. Evol.">
        <title>Genome expansion and lineage-specific genetic innovations in the forest pathogenic fungi Armillaria.</title>
        <authorList>
            <person name="Sipos G."/>
            <person name="Prasanna A.N."/>
            <person name="Walter M.C."/>
            <person name="O'Connor E."/>
            <person name="Balint B."/>
            <person name="Krizsan K."/>
            <person name="Kiss B."/>
            <person name="Hess J."/>
            <person name="Varga T."/>
            <person name="Slot J."/>
            <person name="Riley R."/>
            <person name="Boka B."/>
            <person name="Rigling D."/>
            <person name="Barry K."/>
            <person name="Lee J."/>
            <person name="Mihaltcheva S."/>
            <person name="LaButti K."/>
            <person name="Lipzen A."/>
            <person name="Waldron R."/>
            <person name="Moloney N.M."/>
            <person name="Sperisen C."/>
            <person name="Kredics L."/>
            <person name="Vagvoelgyi C."/>
            <person name="Patrignani A."/>
            <person name="Fitzpatrick D."/>
            <person name="Nagy I."/>
            <person name="Doyle S."/>
            <person name="Anderson J.B."/>
            <person name="Grigoriev I.V."/>
            <person name="Gueldener U."/>
            <person name="Muensterkoetter M."/>
            <person name="Nagy L.G."/>
        </authorList>
    </citation>
    <scope>NUCLEOTIDE SEQUENCE [LARGE SCALE GENOMIC DNA]</scope>
    <source>
        <strain evidence="2">Ar21-2</strain>
    </source>
</reference>
<keyword evidence="2" id="KW-1185">Reference proteome</keyword>
<dbReference type="Proteomes" id="UP000217790">
    <property type="component" value="Unassembled WGS sequence"/>
</dbReference>
<evidence type="ECO:0000313" key="1">
    <source>
        <dbReference type="EMBL" id="PBK93842.1"/>
    </source>
</evidence>
<dbReference type="InParanoid" id="A0A2H3DQU4"/>
<organism evidence="1 2">
    <name type="scientific">Armillaria gallica</name>
    <name type="common">Bulbous honey fungus</name>
    <name type="synonym">Armillaria bulbosa</name>
    <dbReference type="NCBI Taxonomy" id="47427"/>
    <lineage>
        <taxon>Eukaryota</taxon>
        <taxon>Fungi</taxon>
        <taxon>Dikarya</taxon>
        <taxon>Basidiomycota</taxon>
        <taxon>Agaricomycotina</taxon>
        <taxon>Agaricomycetes</taxon>
        <taxon>Agaricomycetidae</taxon>
        <taxon>Agaricales</taxon>
        <taxon>Marasmiineae</taxon>
        <taxon>Physalacriaceae</taxon>
        <taxon>Armillaria</taxon>
    </lineage>
</organism>
<accession>A0A2H3DQU4</accession>
<gene>
    <name evidence="1" type="ORF">ARMGADRAFT_1079339</name>
</gene>